<feature type="domain" description="Transglycosylase SLT" evidence="3">
    <location>
        <begin position="425"/>
        <end position="477"/>
    </location>
</feature>
<dbReference type="Proteomes" id="UP000007882">
    <property type="component" value="Chromosome"/>
</dbReference>
<dbReference type="InterPro" id="IPR043426">
    <property type="entry name" value="MltB-like"/>
</dbReference>
<feature type="region of interest" description="Disordered" evidence="1">
    <location>
        <begin position="1"/>
        <end position="136"/>
    </location>
</feature>
<evidence type="ECO:0000256" key="2">
    <source>
        <dbReference type="SAM" id="Phobius"/>
    </source>
</evidence>
<feature type="compositionally biased region" description="Low complexity" evidence="1">
    <location>
        <begin position="202"/>
        <end position="218"/>
    </location>
</feature>
<dbReference type="InterPro" id="IPR031304">
    <property type="entry name" value="SLT_2"/>
</dbReference>
<dbReference type="AlphaFoldDB" id="I0HIG0"/>
<feature type="compositionally biased region" description="Low complexity" evidence="1">
    <location>
        <begin position="291"/>
        <end position="300"/>
    </location>
</feature>
<organism evidence="4 5">
    <name type="scientific">Actinoplanes missouriensis (strain ATCC 14538 / DSM 43046 / CBS 188.64 / JCM 3121 / NBRC 102363 / NCIMB 12654 / NRRL B-3342 / UNCC 431)</name>
    <dbReference type="NCBI Taxonomy" id="512565"/>
    <lineage>
        <taxon>Bacteria</taxon>
        <taxon>Bacillati</taxon>
        <taxon>Actinomycetota</taxon>
        <taxon>Actinomycetes</taxon>
        <taxon>Micromonosporales</taxon>
        <taxon>Micromonosporaceae</taxon>
        <taxon>Actinoplanes</taxon>
    </lineage>
</organism>
<dbReference type="PANTHER" id="PTHR30163">
    <property type="entry name" value="MEMBRANE-BOUND LYTIC MUREIN TRANSGLYCOSYLASE B"/>
    <property type="match status" value="1"/>
</dbReference>
<dbReference type="GO" id="GO:0009253">
    <property type="term" value="P:peptidoglycan catabolic process"/>
    <property type="evidence" value="ECO:0007669"/>
    <property type="project" value="TreeGrafter"/>
</dbReference>
<dbReference type="PANTHER" id="PTHR30163:SF8">
    <property type="entry name" value="LYTIC MUREIN TRANSGLYCOSYLASE"/>
    <property type="match status" value="1"/>
</dbReference>
<reference evidence="4 5" key="1">
    <citation type="submission" date="2012-02" db="EMBL/GenBank/DDBJ databases">
        <title>Complete genome sequence of Actinoplanes missouriensis 431 (= NBRC 102363).</title>
        <authorList>
            <person name="Ohnishi Y."/>
            <person name="Ishikawa J."/>
            <person name="Sekine M."/>
            <person name="Hosoyama A."/>
            <person name="Harada T."/>
            <person name="Narita H."/>
            <person name="Hata T."/>
            <person name="Konno Y."/>
            <person name="Tutikane K."/>
            <person name="Fujita N."/>
            <person name="Horinouchi S."/>
            <person name="Hayakawa M."/>
        </authorList>
    </citation>
    <scope>NUCLEOTIDE SEQUENCE [LARGE SCALE GENOMIC DNA]</scope>
    <source>
        <strain evidence="5">ATCC 14538 / DSM 43046 / CBS 188.64 / JCM 3121 / NBRC 102363 / NCIMB 12654 / NRRL B-3342 / UNCC 431</strain>
    </source>
</reference>
<feature type="compositionally biased region" description="Basic and acidic residues" evidence="1">
    <location>
        <begin position="60"/>
        <end position="125"/>
    </location>
</feature>
<accession>I0HIG0</accession>
<feature type="region of interest" description="Disordered" evidence="1">
    <location>
        <begin position="202"/>
        <end position="221"/>
    </location>
</feature>
<feature type="compositionally biased region" description="Gly residues" evidence="1">
    <location>
        <begin position="301"/>
        <end position="312"/>
    </location>
</feature>
<dbReference type="SUPFAM" id="SSF53955">
    <property type="entry name" value="Lysozyme-like"/>
    <property type="match status" value="1"/>
</dbReference>
<dbReference type="eggNOG" id="COG0741">
    <property type="taxonomic scope" value="Bacteria"/>
</dbReference>
<dbReference type="EMBL" id="AP012319">
    <property type="protein sequence ID" value="BAL92797.1"/>
    <property type="molecule type" value="Genomic_DNA"/>
</dbReference>
<protein>
    <recommendedName>
        <fullName evidence="3">Transglycosylase SLT domain-containing protein</fullName>
    </recommendedName>
</protein>
<dbReference type="Gene3D" id="1.10.530.10">
    <property type="match status" value="1"/>
</dbReference>
<keyword evidence="2" id="KW-1133">Transmembrane helix</keyword>
<dbReference type="PATRIC" id="fig|512565.3.peg.7590"/>
<feature type="region of interest" description="Disordered" evidence="1">
    <location>
        <begin position="291"/>
        <end position="319"/>
    </location>
</feature>
<name>I0HIG0_ACTM4</name>
<evidence type="ECO:0000256" key="1">
    <source>
        <dbReference type="SAM" id="MobiDB-lite"/>
    </source>
</evidence>
<evidence type="ECO:0000313" key="5">
    <source>
        <dbReference type="Proteomes" id="UP000007882"/>
    </source>
</evidence>
<gene>
    <name evidence="4" type="ordered locus">AMIS_75770</name>
</gene>
<dbReference type="RefSeq" id="WP_014447681.1">
    <property type="nucleotide sequence ID" value="NC_017093.1"/>
</dbReference>
<keyword evidence="2" id="KW-0472">Membrane</keyword>
<evidence type="ECO:0000313" key="4">
    <source>
        <dbReference type="EMBL" id="BAL92797.1"/>
    </source>
</evidence>
<dbReference type="Pfam" id="PF13406">
    <property type="entry name" value="SLT_2"/>
    <property type="match status" value="1"/>
</dbReference>
<sequence>MPQVGAMPAGGTTAESSPAGAGTEGLTKPPTAPKTDAASKDDSGKPGSEAKPNPAQPEPPKTEANKPEANKIEASKADASKTESAKPEDAKAEAGKSEAGKTEAGKTEAGKGDKSDAGGKGDKSAEAASGKSEPATAVAAAAGVGVGRRSLRAVGRAGRATAVWAKGPNGRVVIPGFVIVALVILAGTSGAYLVPKALEAGPAPSASGPGDPAAGMSGLPVDGGAGLPGAGATGLPGAGATGLPGAGATGLPGAGLPGAGATGLPGAGATGLPGAGATGLPGAGATGLPGATTGLPATGLPGAGLPGAGLPGAGVPTTQPGAVTGGRPADALASWATQIGTKVGIPVVAVQAYGYAELVVAKTTPSCHLSWTTLAALAKVESDHGAFNGAVLGVDGVASPTIYGLPLNGQGGRQMIADTDRGQLDGDASFDRAIGPMQFIPSTWKENAVDADRDGVTNPNDIDDAALTAAVYLCKGGRDLAKAESWWDAILSYNAVRPYAQRVFQYADDYGRRSQS</sequence>
<feature type="transmembrane region" description="Helical" evidence="2">
    <location>
        <begin position="172"/>
        <end position="194"/>
    </location>
</feature>
<evidence type="ECO:0000259" key="3">
    <source>
        <dbReference type="Pfam" id="PF13406"/>
    </source>
</evidence>
<dbReference type="STRING" id="512565.AMIS_75770"/>
<dbReference type="HOGENOM" id="CLU_034941_0_0_11"/>
<dbReference type="KEGG" id="ams:AMIS_75770"/>
<dbReference type="InterPro" id="IPR023346">
    <property type="entry name" value="Lysozyme-like_dom_sf"/>
</dbReference>
<dbReference type="GO" id="GO:0008933">
    <property type="term" value="F:peptidoglycan lytic transglycosylase activity"/>
    <property type="evidence" value="ECO:0007669"/>
    <property type="project" value="TreeGrafter"/>
</dbReference>
<dbReference type="CDD" id="cd13399">
    <property type="entry name" value="Slt35-like"/>
    <property type="match status" value="1"/>
</dbReference>
<proteinExistence type="predicted"/>
<keyword evidence="5" id="KW-1185">Reference proteome</keyword>
<keyword evidence="2" id="KW-0812">Transmembrane</keyword>